<evidence type="ECO:0000259" key="1">
    <source>
        <dbReference type="Pfam" id="PF00419"/>
    </source>
</evidence>
<name>A0ABV6E827_9GAMM</name>
<protein>
    <submittedName>
        <fullName evidence="2">Fimbrial protein</fullName>
    </submittedName>
</protein>
<dbReference type="Gene3D" id="2.60.40.1090">
    <property type="entry name" value="Fimbrial-type adhesion domain"/>
    <property type="match status" value="1"/>
</dbReference>
<accession>A0ABV6E827</accession>
<gene>
    <name evidence="2" type="ORF">ACFFJ3_01240</name>
</gene>
<dbReference type="InterPro" id="IPR008966">
    <property type="entry name" value="Adhesion_dom_sf"/>
</dbReference>
<dbReference type="EMBL" id="JBHLXG010000003">
    <property type="protein sequence ID" value="MFC0225147.1"/>
    <property type="molecule type" value="Genomic_DNA"/>
</dbReference>
<dbReference type="InterPro" id="IPR000259">
    <property type="entry name" value="Adhesion_dom_fimbrial"/>
</dbReference>
<dbReference type="Proteomes" id="UP001589792">
    <property type="component" value="Unassembled WGS sequence"/>
</dbReference>
<dbReference type="Pfam" id="PF00419">
    <property type="entry name" value="Fimbrial"/>
    <property type="match status" value="1"/>
</dbReference>
<dbReference type="RefSeq" id="WP_380672189.1">
    <property type="nucleotide sequence ID" value="NZ_CP173186.1"/>
</dbReference>
<dbReference type="InterPro" id="IPR036937">
    <property type="entry name" value="Adhesion_dom_fimbrial_sf"/>
</dbReference>
<keyword evidence="3" id="KW-1185">Reference proteome</keyword>
<evidence type="ECO:0000313" key="3">
    <source>
        <dbReference type="Proteomes" id="UP001589792"/>
    </source>
</evidence>
<organism evidence="2 3">
    <name type="scientific">Serratia aquatilis</name>
    <dbReference type="NCBI Taxonomy" id="1737515"/>
    <lineage>
        <taxon>Bacteria</taxon>
        <taxon>Pseudomonadati</taxon>
        <taxon>Pseudomonadota</taxon>
        <taxon>Gammaproteobacteria</taxon>
        <taxon>Enterobacterales</taxon>
        <taxon>Yersiniaceae</taxon>
        <taxon>Serratia</taxon>
    </lineage>
</organism>
<feature type="domain" description="Fimbrial-type adhesion" evidence="1">
    <location>
        <begin position="243"/>
        <end position="380"/>
    </location>
</feature>
<reference evidence="2 3" key="1">
    <citation type="submission" date="2024-09" db="EMBL/GenBank/DDBJ databases">
        <authorList>
            <person name="Sun Q."/>
            <person name="Mori K."/>
        </authorList>
    </citation>
    <scope>NUCLEOTIDE SEQUENCE [LARGE SCALE GENOMIC DNA]</scope>
    <source>
        <strain evidence="2 3">CCM 8626</strain>
    </source>
</reference>
<proteinExistence type="predicted"/>
<evidence type="ECO:0000313" key="2">
    <source>
        <dbReference type="EMBL" id="MFC0225147.1"/>
    </source>
</evidence>
<comment type="caution">
    <text evidence="2">The sequence shown here is derived from an EMBL/GenBank/DDBJ whole genome shotgun (WGS) entry which is preliminary data.</text>
</comment>
<dbReference type="SUPFAM" id="SSF49401">
    <property type="entry name" value="Bacterial adhesins"/>
    <property type="match status" value="1"/>
</dbReference>
<sequence length="380" mass="42845">MTLFFEFFKSPMCFFKKRFEYIDYFQSLIRLPSPSLRYKVLLLVFLCLGVKCTYAQIGTPRTFWAVGMPITFIDINDLHFPSDQAGATVSKAFFVGGYRYYFQYYAPNRPTDVIYPTALVHLYGVSNFPVSTINPGYLKLNDDIDVQLGMNSWQSSFFTVPFDWRLVSAIQLSDAGGFSYTNSDWLRIDMKLKLRRNIIGGLTLLPNEILIAEVYGGLTYGQYTTPPGVRSPTPAFRFFLKGQMAPIPAKCNIRVKNQGEYNVNFGDLSSAEIGSDGSRYGKSILLDYRCNNDYNLPIKITLVASQSAFSSDYIASSNKDLGIIMKYNGNVVRPNSSFNTRLQNGQGHDVIYFSPVKNPTQKTIVDGEFTANAVLMMSVQ</sequence>